<keyword evidence="3" id="KW-1185">Reference proteome</keyword>
<dbReference type="Proteomes" id="UP001159428">
    <property type="component" value="Unassembled WGS sequence"/>
</dbReference>
<accession>A0AAU9VSE0</accession>
<evidence type="ECO:0008006" key="4">
    <source>
        <dbReference type="Google" id="ProtNLM"/>
    </source>
</evidence>
<comment type="caution">
    <text evidence="2">The sequence shown here is derived from an EMBL/GenBank/DDBJ whole genome shotgun (WGS) entry which is preliminary data.</text>
</comment>
<evidence type="ECO:0000313" key="2">
    <source>
        <dbReference type="EMBL" id="CAH3037993.1"/>
    </source>
</evidence>
<reference evidence="2 3" key="1">
    <citation type="submission" date="2022-05" db="EMBL/GenBank/DDBJ databases">
        <authorList>
            <consortium name="Genoscope - CEA"/>
            <person name="William W."/>
        </authorList>
    </citation>
    <scope>NUCLEOTIDE SEQUENCE [LARGE SCALE GENOMIC DNA]</scope>
</reference>
<name>A0AAU9VSE0_9CNID</name>
<feature type="region of interest" description="Disordered" evidence="1">
    <location>
        <begin position="48"/>
        <end position="70"/>
    </location>
</feature>
<dbReference type="EMBL" id="CALNXJ010000004">
    <property type="protein sequence ID" value="CAH3037993.1"/>
    <property type="molecule type" value="Genomic_DNA"/>
</dbReference>
<sequence>MVAGIRCTIFLPFHPAKRVFLLLILIADCFEGIGCLVLTHREGEARTDIGEKNSPDRLSPMLSTNGPDRNNFYLSYTGN</sequence>
<evidence type="ECO:0000313" key="3">
    <source>
        <dbReference type="Proteomes" id="UP001159428"/>
    </source>
</evidence>
<dbReference type="AlphaFoldDB" id="A0AAU9VSE0"/>
<feature type="compositionally biased region" description="Polar residues" evidence="1">
    <location>
        <begin position="61"/>
        <end position="70"/>
    </location>
</feature>
<protein>
    <recommendedName>
        <fullName evidence="4">Secreted protein</fullName>
    </recommendedName>
</protein>
<evidence type="ECO:0000256" key="1">
    <source>
        <dbReference type="SAM" id="MobiDB-lite"/>
    </source>
</evidence>
<proteinExistence type="predicted"/>
<gene>
    <name evidence="2" type="ORF">PMEA_00021468</name>
</gene>
<organism evidence="2 3">
    <name type="scientific">Pocillopora meandrina</name>
    <dbReference type="NCBI Taxonomy" id="46732"/>
    <lineage>
        <taxon>Eukaryota</taxon>
        <taxon>Metazoa</taxon>
        <taxon>Cnidaria</taxon>
        <taxon>Anthozoa</taxon>
        <taxon>Hexacorallia</taxon>
        <taxon>Scleractinia</taxon>
        <taxon>Astrocoeniina</taxon>
        <taxon>Pocilloporidae</taxon>
        <taxon>Pocillopora</taxon>
    </lineage>
</organism>